<sequence length="79" mass="9180">MSPLFVIQVVKFCHLIIYPCASSNLLLLIAIFIIPSPLLHCIGLLIKLLVQERRLFTNYMVLEWQYWLVILCLHSRPGT</sequence>
<evidence type="ECO:0000256" key="1">
    <source>
        <dbReference type="SAM" id="Phobius"/>
    </source>
</evidence>
<gene>
    <name evidence="2" type="primary">LOC102593674</name>
</gene>
<dbReference type="Proteomes" id="UP000011115">
    <property type="component" value="Unassembled WGS sequence"/>
</dbReference>
<accession>M1AAA5</accession>
<dbReference type="Gramene" id="PGSC0003DMT400018241">
    <property type="protein sequence ID" value="PGSC0003DMT400018241"/>
    <property type="gene ID" value="PGSC0003DMG400007081"/>
</dbReference>
<dbReference type="AlphaFoldDB" id="M1AAA5"/>
<dbReference type="EnsemblPlants" id="PGSC0003DMT400018241">
    <property type="protein sequence ID" value="PGSC0003DMT400018241"/>
    <property type="gene ID" value="PGSC0003DMG400007081"/>
</dbReference>
<organism evidence="2 3">
    <name type="scientific">Solanum tuberosum</name>
    <name type="common">Potato</name>
    <dbReference type="NCBI Taxonomy" id="4113"/>
    <lineage>
        <taxon>Eukaryota</taxon>
        <taxon>Viridiplantae</taxon>
        <taxon>Streptophyta</taxon>
        <taxon>Embryophyta</taxon>
        <taxon>Tracheophyta</taxon>
        <taxon>Spermatophyta</taxon>
        <taxon>Magnoliopsida</taxon>
        <taxon>eudicotyledons</taxon>
        <taxon>Gunneridae</taxon>
        <taxon>Pentapetalae</taxon>
        <taxon>asterids</taxon>
        <taxon>lamiids</taxon>
        <taxon>Solanales</taxon>
        <taxon>Solanaceae</taxon>
        <taxon>Solanoideae</taxon>
        <taxon>Solaneae</taxon>
        <taxon>Solanum</taxon>
    </lineage>
</organism>
<keyword evidence="3" id="KW-1185">Reference proteome</keyword>
<dbReference type="HOGENOM" id="CLU_2610720_0_0_1"/>
<evidence type="ECO:0000313" key="3">
    <source>
        <dbReference type="Proteomes" id="UP000011115"/>
    </source>
</evidence>
<dbReference type="ExpressionAtlas" id="M1AAA5">
    <property type="expression patterns" value="baseline"/>
</dbReference>
<reference evidence="2" key="2">
    <citation type="submission" date="2015-06" db="UniProtKB">
        <authorList>
            <consortium name="EnsemblPlants"/>
        </authorList>
    </citation>
    <scope>IDENTIFICATION</scope>
    <source>
        <strain evidence="2">DM1-3 516 R44</strain>
    </source>
</reference>
<dbReference type="OrthoDB" id="9927103at2759"/>
<keyword evidence="1" id="KW-0472">Membrane</keyword>
<feature type="transmembrane region" description="Helical" evidence="1">
    <location>
        <begin position="25"/>
        <end position="50"/>
    </location>
</feature>
<proteinExistence type="predicted"/>
<protein>
    <submittedName>
        <fullName evidence="2">Solanesyl diphosphate synthase</fullName>
    </submittedName>
</protein>
<name>M1AAA5_SOLTU</name>
<reference evidence="3" key="1">
    <citation type="journal article" date="2011" name="Nature">
        <title>Genome sequence and analysis of the tuber crop potato.</title>
        <authorList>
            <consortium name="The Potato Genome Sequencing Consortium"/>
        </authorList>
    </citation>
    <scope>NUCLEOTIDE SEQUENCE [LARGE SCALE GENOMIC DNA]</scope>
    <source>
        <strain evidence="3">cv. DM1-3 516 R44</strain>
    </source>
</reference>
<keyword evidence="1" id="KW-1133">Transmembrane helix</keyword>
<keyword evidence="1" id="KW-0812">Transmembrane</keyword>
<evidence type="ECO:0000313" key="2">
    <source>
        <dbReference type="EnsemblPlants" id="PGSC0003DMT400018241"/>
    </source>
</evidence>